<gene>
    <name evidence="1" type="ORF">RCL2_002304800</name>
</gene>
<organism evidence="1 2">
    <name type="scientific">Rhizophagus clarus</name>
    <dbReference type="NCBI Taxonomy" id="94130"/>
    <lineage>
        <taxon>Eukaryota</taxon>
        <taxon>Fungi</taxon>
        <taxon>Fungi incertae sedis</taxon>
        <taxon>Mucoromycota</taxon>
        <taxon>Glomeromycotina</taxon>
        <taxon>Glomeromycetes</taxon>
        <taxon>Glomerales</taxon>
        <taxon>Glomeraceae</taxon>
        <taxon>Rhizophagus</taxon>
    </lineage>
</organism>
<evidence type="ECO:0000313" key="2">
    <source>
        <dbReference type="Proteomes" id="UP000615446"/>
    </source>
</evidence>
<name>A0A8H3M4I5_9GLOM</name>
<accession>A0A8H3M4I5</accession>
<evidence type="ECO:0000313" key="1">
    <source>
        <dbReference type="EMBL" id="GES96418.1"/>
    </source>
</evidence>
<dbReference type="Proteomes" id="UP000615446">
    <property type="component" value="Unassembled WGS sequence"/>
</dbReference>
<comment type="caution">
    <text evidence="1">The sequence shown here is derived from an EMBL/GenBank/DDBJ whole genome shotgun (WGS) entry which is preliminary data.</text>
</comment>
<dbReference type="EMBL" id="BLAL01000250">
    <property type="protein sequence ID" value="GES96418.1"/>
    <property type="molecule type" value="Genomic_DNA"/>
</dbReference>
<protein>
    <submittedName>
        <fullName evidence="1">Uncharacterized protein</fullName>
    </submittedName>
</protein>
<reference evidence="1" key="1">
    <citation type="submission" date="2019-10" db="EMBL/GenBank/DDBJ databases">
        <title>Conservation and host-specific expression of non-tandemly repeated heterogenous ribosome RNA gene in arbuscular mycorrhizal fungi.</title>
        <authorList>
            <person name="Maeda T."/>
            <person name="Kobayashi Y."/>
            <person name="Nakagawa T."/>
            <person name="Ezawa T."/>
            <person name="Yamaguchi K."/>
            <person name="Bino T."/>
            <person name="Nishimoto Y."/>
            <person name="Shigenobu S."/>
            <person name="Kawaguchi M."/>
        </authorList>
    </citation>
    <scope>NUCLEOTIDE SEQUENCE</scope>
    <source>
        <strain evidence="1">HR1</strain>
    </source>
</reference>
<dbReference type="AlphaFoldDB" id="A0A8H3M4I5"/>
<sequence length="86" mass="10264">MLMTFFAALGWWYVYMFGLMNTRFDGQFFGVFGHVGNLAAGSSWYSKKWEFDRERRVRSRQFVLERPISSDVLEMLDVSFATEWKK</sequence>
<proteinExistence type="predicted"/>